<keyword evidence="1" id="KW-0812">Transmembrane</keyword>
<protein>
    <recommendedName>
        <fullName evidence="3">Reverse transcriptase domain-containing protein</fullName>
    </recommendedName>
</protein>
<sequence>MSTSYNHSDHSLHVSLIKDGRMFGSAVCHENMTVLIIITWRKAMLPVVHILLMLDVTEAMLPVVHILLMLDVTEAMLPVVHILLIVRMRKSQLVECDNCSTSQTNVMLQCQLCTRDLTFVCKTTELPTQLRALSQAYRHGILFILCGELLVRKALEGRGNFRISGCVIYAIKYADDLALLAKNKEELQEMIYGPMEKGRRSGMEINFENSKIRGISK</sequence>
<accession>A0A7R9H7T6</accession>
<feature type="transmembrane region" description="Helical" evidence="1">
    <location>
        <begin position="60"/>
        <end position="86"/>
    </location>
</feature>
<keyword evidence="1" id="KW-1133">Transmembrane helix</keyword>
<name>A0A7R9H7T6_TIMCR</name>
<keyword evidence="1" id="KW-0472">Membrane</keyword>
<dbReference type="EMBL" id="OC322067">
    <property type="protein sequence ID" value="CAD7411174.1"/>
    <property type="molecule type" value="Genomic_DNA"/>
</dbReference>
<reference evidence="2" key="1">
    <citation type="submission" date="2020-11" db="EMBL/GenBank/DDBJ databases">
        <authorList>
            <person name="Tran Van P."/>
        </authorList>
    </citation>
    <scope>NUCLEOTIDE SEQUENCE</scope>
</reference>
<evidence type="ECO:0000256" key="1">
    <source>
        <dbReference type="SAM" id="Phobius"/>
    </source>
</evidence>
<evidence type="ECO:0008006" key="3">
    <source>
        <dbReference type="Google" id="ProtNLM"/>
    </source>
</evidence>
<dbReference type="AlphaFoldDB" id="A0A7R9H7T6"/>
<organism evidence="2">
    <name type="scientific">Timema cristinae</name>
    <name type="common">Walking stick</name>
    <dbReference type="NCBI Taxonomy" id="61476"/>
    <lineage>
        <taxon>Eukaryota</taxon>
        <taxon>Metazoa</taxon>
        <taxon>Ecdysozoa</taxon>
        <taxon>Arthropoda</taxon>
        <taxon>Hexapoda</taxon>
        <taxon>Insecta</taxon>
        <taxon>Pterygota</taxon>
        <taxon>Neoptera</taxon>
        <taxon>Polyneoptera</taxon>
        <taxon>Phasmatodea</taxon>
        <taxon>Timematodea</taxon>
        <taxon>Timematoidea</taxon>
        <taxon>Timematidae</taxon>
        <taxon>Timema</taxon>
    </lineage>
</organism>
<evidence type="ECO:0000313" key="2">
    <source>
        <dbReference type="EMBL" id="CAD7411174.1"/>
    </source>
</evidence>
<gene>
    <name evidence="2" type="ORF">TCEB3V08_LOCUS10824</name>
</gene>
<proteinExistence type="predicted"/>